<name>A0A5N3P3A1_9HYPH</name>
<evidence type="ECO:0000313" key="2">
    <source>
        <dbReference type="EMBL" id="KAB0264194.1"/>
    </source>
</evidence>
<feature type="region of interest" description="Disordered" evidence="1">
    <location>
        <begin position="1"/>
        <end position="38"/>
    </location>
</feature>
<dbReference type="AlphaFoldDB" id="A0A5N3P3A1"/>
<organism evidence="2 3">
    <name type="scientific">Microvirga brassicacearum</name>
    <dbReference type="NCBI Taxonomy" id="2580413"/>
    <lineage>
        <taxon>Bacteria</taxon>
        <taxon>Pseudomonadati</taxon>
        <taxon>Pseudomonadota</taxon>
        <taxon>Alphaproteobacteria</taxon>
        <taxon>Hyphomicrobiales</taxon>
        <taxon>Methylobacteriaceae</taxon>
        <taxon>Microvirga</taxon>
    </lineage>
</organism>
<accession>A0A5N3P3A1</accession>
<dbReference type="RefSeq" id="WP_150950001.1">
    <property type="nucleotide sequence ID" value="NZ_VCMV01000079.1"/>
</dbReference>
<comment type="caution">
    <text evidence="2">The sequence shown here is derived from an EMBL/GenBank/DDBJ whole genome shotgun (WGS) entry which is preliminary data.</text>
</comment>
<dbReference type="Proteomes" id="UP000325684">
    <property type="component" value="Unassembled WGS sequence"/>
</dbReference>
<evidence type="ECO:0000313" key="3">
    <source>
        <dbReference type="Proteomes" id="UP000325684"/>
    </source>
</evidence>
<sequence>MRVVGTTSDVAAGAEEGDADVDGDTAGTGLTAPRDGSPDLGHRLASWLADLDTLVFDKKAGTTDLDADALLPQQADAIADVLGELQTCLATPHEASVDPVAAEAVSDYLAGLQKKIASAGDLLI</sequence>
<protein>
    <submittedName>
        <fullName evidence="2">Uncharacterized protein</fullName>
    </submittedName>
</protein>
<keyword evidence="3" id="KW-1185">Reference proteome</keyword>
<reference evidence="2 3" key="1">
    <citation type="journal article" date="2019" name="Microorganisms">
        <title>Genome Insights into the Novel Species Microvirga brassicacearum, a Rapeseed Endophyte with Biotechnological Potential.</title>
        <authorList>
            <person name="Jimenez-Gomez A."/>
            <person name="Saati-Santamaria Z."/>
            <person name="Igual J.M."/>
            <person name="Rivas R."/>
            <person name="Mateos P.F."/>
            <person name="Garcia-Fraile P."/>
        </authorList>
    </citation>
    <scope>NUCLEOTIDE SEQUENCE [LARGE SCALE GENOMIC DNA]</scope>
    <source>
        <strain evidence="2 3">CDVBN77</strain>
    </source>
</reference>
<gene>
    <name evidence="2" type="ORF">FEZ63_24455</name>
</gene>
<proteinExistence type="predicted"/>
<dbReference type="EMBL" id="VCMV01000079">
    <property type="protein sequence ID" value="KAB0264194.1"/>
    <property type="molecule type" value="Genomic_DNA"/>
</dbReference>
<evidence type="ECO:0000256" key="1">
    <source>
        <dbReference type="SAM" id="MobiDB-lite"/>
    </source>
</evidence>